<sequence length="335" mass="34497">MQRNGIRLLAPVALAAVATVGLSVLGGASAQADTPGTAQLVTIDQQGDLEHTVRSANGAWQPQLGQLSGYHNVSALTSVIRAGEDNIFVQYDNGSGPQLGHLVRHADGTWDTAAQTPPTRAAAQELSVTSINGRLALVRLDASGTPEAAEENDAYGNFGQWYPVPTDGHKLRSIAAAGVGASTTLRVVELTDDGKSIGVADGSLGGWTTGRWTPSTSNPNLSATRVAAAQVAGQLQVADVVKSDTNADAIPSVWHGILGDAGWSGFNSVPGVYGRPYHVAMTAAGNDMQLAYTTEDGGLFHTVRHTADGSWQQDAAMVPGSANKALGGWVSIAGV</sequence>
<comment type="caution">
    <text evidence="2">The sequence shown here is derived from an EMBL/GenBank/DDBJ whole genome shotgun (WGS) entry which is preliminary data.</text>
</comment>
<organism evidence="2 3">
    <name type="scientific">Kutzneria kofuensis</name>
    <dbReference type="NCBI Taxonomy" id="103725"/>
    <lineage>
        <taxon>Bacteria</taxon>
        <taxon>Bacillati</taxon>
        <taxon>Actinomycetota</taxon>
        <taxon>Actinomycetes</taxon>
        <taxon>Pseudonocardiales</taxon>
        <taxon>Pseudonocardiaceae</taxon>
        <taxon>Kutzneria</taxon>
    </lineage>
</organism>
<reference evidence="2 3" key="1">
    <citation type="submission" date="2020-08" db="EMBL/GenBank/DDBJ databases">
        <title>Sequencing the genomes of 1000 actinobacteria strains.</title>
        <authorList>
            <person name="Klenk H.-P."/>
        </authorList>
    </citation>
    <scope>NUCLEOTIDE SEQUENCE [LARGE SCALE GENOMIC DNA]</scope>
    <source>
        <strain evidence="2 3">DSM 43851</strain>
    </source>
</reference>
<evidence type="ECO:0008006" key="4">
    <source>
        <dbReference type="Google" id="ProtNLM"/>
    </source>
</evidence>
<name>A0A7W9KFS6_9PSEU</name>
<gene>
    <name evidence="2" type="ORF">BJ998_002823</name>
</gene>
<proteinExistence type="predicted"/>
<feature type="chain" id="PRO_5031238987" description="LigA protein" evidence="1">
    <location>
        <begin position="33"/>
        <end position="335"/>
    </location>
</feature>
<dbReference type="AlphaFoldDB" id="A0A7W9KFS6"/>
<dbReference type="EMBL" id="JACHIR010000001">
    <property type="protein sequence ID" value="MBB5891627.1"/>
    <property type="molecule type" value="Genomic_DNA"/>
</dbReference>
<feature type="signal peptide" evidence="1">
    <location>
        <begin position="1"/>
        <end position="32"/>
    </location>
</feature>
<dbReference type="RefSeq" id="WP_184861865.1">
    <property type="nucleotide sequence ID" value="NZ_BAAAWY010000095.1"/>
</dbReference>
<keyword evidence="1" id="KW-0732">Signal</keyword>
<protein>
    <recommendedName>
        <fullName evidence="4">LigA protein</fullName>
    </recommendedName>
</protein>
<dbReference type="SUPFAM" id="SSF89372">
    <property type="entry name" value="Fucose-specific lectin"/>
    <property type="match status" value="2"/>
</dbReference>
<dbReference type="Proteomes" id="UP000585638">
    <property type="component" value="Unassembled WGS sequence"/>
</dbReference>
<keyword evidence="3" id="KW-1185">Reference proteome</keyword>
<evidence type="ECO:0000256" key="1">
    <source>
        <dbReference type="SAM" id="SignalP"/>
    </source>
</evidence>
<evidence type="ECO:0000313" key="2">
    <source>
        <dbReference type="EMBL" id="MBB5891627.1"/>
    </source>
</evidence>
<dbReference type="Gene3D" id="2.120.10.70">
    <property type="entry name" value="Fucose-specific lectin"/>
    <property type="match status" value="1"/>
</dbReference>
<accession>A0A7W9KFS6</accession>
<evidence type="ECO:0000313" key="3">
    <source>
        <dbReference type="Proteomes" id="UP000585638"/>
    </source>
</evidence>